<dbReference type="PATRIC" id="fig|722438.3.peg.540"/>
<dbReference type="eggNOG" id="COG0520">
    <property type="taxonomic scope" value="Bacteria"/>
</dbReference>
<dbReference type="InterPro" id="IPR020578">
    <property type="entry name" value="Aminotrans_V_PyrdxlP_BS"/>
</dbReference>
<dbReference type="AlphaFoldDB" id="A0A0H3DLS6"/>
<organism evidence="7 8">
    <name type="scientific">Mycoplasmoides pneumoniae (strain ATCC 15531 / DSM 23978 / CIP 103766 / NBRC 14401 / NCTC 10119 / FH)</name>
    <name type="common">Mycoplasma pneumoniae</name>
    <dbReference type="NCBI Taxonomy" id="722438"/>
    <lineage>
        <taxon>Bacteria</taxon>
        <taxon>Bacillati</taxon>
        <taxon>Mycoplasmatota</taxon>
        <taxon>Mycoplasmoidales</taxon>
        <taxon>Mycoplasmoidaceae</taxon>
        <taxon>Mycoplasmoides</taxon>
    </lineage>
</organism>
<comment type="similarity">
    <text evidence="2">Belongs to the class-V pyridoxal-phosphate-dependent aminotransferase family. Csd subfamily.</text>
</comment>
<dbReference type="PANTHER" id="PTHR43586:SF8">
    <property type="entry name" value="CYSTEINE DESULFURASE 1, CHLOROPLASTIC"/>
    <property type="match status" value="1"/>
</dbReference>
<dbReference type="InterPro" id="IPR000192">
    <property type="entry name" value="Aminotrans_V_dom"/>
</dbReference>
<dbReference type="SUPFAM" id="SSF53383">
    <property type="entry name" value="PLP-dependent transferases"/>
    <property type="match status" value="1"/>
</dbReference>
<accession>A0A0H3DLS6</accession>
<dbReference type="HOGENOM" id="CLU_003433_2_5_14"/>
<evidence type="ECO:0000256" key="1">
    <source>
        <dbReference type="ARBA" id="ARBA00001933"/>
    </source>
</evidence>
<dbReference type="PANTHER" id="PTHR43586">
    <property type="entry name" value="CYSTEINE DESULFURASE"/>
    <property type="match status" value="1"/>
</dbReference>
<dbReference type="Gene3D" id="3.40.640.10">
    <property type="entry name" value="Type I PLP-dependent aspartate aminotransferase-like (Major domain)"/>
    <property type="match status" value="1"/>
</dbReference>
<dbReference type="InterPro" id="IPR015424">
    <property type="entry name" value="PyrdxlP-dep_Trfase"/>
</dbReference>
<proteinExistence type="inferred from homology"/>
<protein>
    <submittedName>
        <fullName evidence="7">Aminotransferase, class V</fullName>
    </submittedName>
</protein>
<comment type="cofactor">
    <cofactor evidence="1 5">
        <name>pyridoxal 5'-phosphate</name>
        <dbReference type="ChEBI" id="CHEBI:597326"/>
    </cofactor>
</comment>
<sequence length="408" mass="46467">MTKTKFNPYQFRKQFKWFKNNPQWVNFDNAATSIALDTVSQACKEYYELFSVNPHNKTPDLNNQIIAIIAETRQLVADWFNVTAPEIIFTSSATESINLFAHGLKPWIKPGDEIVLKGDEHSANVLPWVALAKQTKARLVWVEKQANQSLEDTFKSLINPKTKVVAITATSNLFGNSIDFAQIADYLKQVNPKAFVAVDAVQTVQHKQIDIAKTQIDFLAFSTHKFYGPTGLGVAYIKKSLQPQLQPLKLGGDIFTQIDPDNTIHFKSTPLKFEAGTPNIMAIYALNKLLRFFKQKFNFAQMMAYGHQLKQQAYELLNSNPQIVLANHDQDVPIFSFKHRQLATIDLATFLNINKIMVRQGSICVGRYRNKDYFVRVSLMHYNTVKELQYLAKLLATDTKTIIKNVIK</sequence>
<evidence type="ECO:0000256" key="3">
    <source>
        <dbReference type="ARBA" id="ARBA00022898"/>
    </source>
</evidence>
<dbReference type="PaxDb" id="722438-MPNE_0567"/>
<comment type="catalytic activity">
    <reaction evidence="4">
        <text>(sulfur carrier)-H + L-cysteine = (sulfur carrier)-SH + L-alanine</text>
        <dbReference type="Rhea" id="RHEA:43892"/>
        <dbReference type="Rhea" id="RHEA-COMP:14737"/>
        <dbReference type="Rhea" id="RHEA-COMP:14739"/>
        <dbReference type="ChEBI" id="CHEBI:29917"/>
        <dbReference type="ChEBI" id="CHEBI:35235"/>
        <dbReference type="ChEBI" id="CHEBI:57972"/>
        <dbReference type="ChEBI" id="CHEBI:64428"/>
        <dbReference type="EC" id="2.8.1.7"/>
    </reaction>
</comment>
<name>A0A0H3DLS6_MYCPB</name>
<dbReference type="InterPro" id="IPR015422">
    <property type="entry name" value="PyrdxlP-dep_Trfase_small"/>
</dbReference>
<evidence type="ECO:0000256" key="2">
    <source>
        <dbReference type="ARBA" id="ARBA00010447"/>
    </source>
</evidence>
<dbReference type="InterPro" id="IPR015421">
    <property type="entry name" value="PyrdxlP-dep_Trfase_major"/>
</dbReference>
<keyword evidence="7" id="KW-0808">Transferase</keyword>
<dbReference type="STRING" id="722438.F539_02740"/>
<dbReference type="Pfam" id="PF00266">
    <property type="entry name" value="Aminotran_5"/>
    <property type="match status" value="1"/>
</dbReference>
<evidence type="ECO:0000313" key="7">
    <source>
        <dbReference type="EMBL" id="ADK87231.1"/>
    </source>
</evidence>
<dbReference type="PROSITE" id="PS00595">
    <property type="entry name" value="AA_TRANSFER_CLASS_5"/>
    <property type="match status" value="1"/>
</dbReference>
<dbReference type="GO" id="GO:0008483">
    <property type="term" value="F:transaminase activity"/>
    <property type="evidence" value="ECO:0007669"/>
    <property type="project" value="UniProtKB-KW"/>
</dbReference>
<keyword evidence="3" id="KW-0663">Pyridoxal phosphate</keyword>
<feature type="domain" description="Aminotransferase class V" evidence="6">
    <location>
        <begin position="25"/>
        <end position="391"/>
    </location>
</feature>
<dbReference type="EMBL" id="CP002077">
    <property type="protein sequence ID" value="ADK87231.1"/>
    <property type="molecule type" value="Genomic_DNA"/>
</dbReference>
<dbReference type="RefSeq" id="WP_014325562.1">
    <property type="nucleotide sequence ID" value="NZ_CP010546.1"/>
</dbReference>
<dbReference type="Proteomes" id="UP000007756">
    <property type="component" value="Chromosome"/>
</dbReference>
<evidence type="ECO:0000256" key="4">
    <source>
        <dbReference type="ARBA" id="ARBA00050776"/>
    </source>
</evidence>
<gene>
    <name evidence="7" type="ordered locus">MPNE_0567</name>
</gene>
<evidence type="ECO:0000259" key="6">
    <source>
        <dbReference type="Pfam" id="PF00266"/>
    </source>
</evidence>
<dbReference type="GO" id="GO:0031071">
    <property type="term" value="F:cysteine desulfurase activity"/>
    <property type="evidence" value="ECO:0007669"/>
    <property type="project" value="UniProtKB-EC"/>
</dbReference>
<keyword evidence="7" id="KW-0032">Aminotransferase</keyword>
<dbReference type="KEGG" id="mpj:MPNE_0567"/>
<evidence type="ECO:0000256" key="5">
    <source>
        <dbReference type="RuleBase" id="RU004504"/>
    </source>
</evidence>
<dbReference type="GeneID" id="66608840"/>
<dbReference type="Gene3D" id="3.90.1150.10">
    <property type="entry name" value="Aspartate Aminotransferase, domain 1"/>
    <property type="match status" value="1"/>
</dbReference>
<reference evidence="7 8" key="1">
    <citation type="journal article" date="2010" name="Appl. Environ. Microbiol.">
        <title>Targeted chromosomal knockouts in Mycoplasma pneumoniae.</title>
        <authorList>
            <person name="Krishnakumar R."/>
            <person name="Assad-Garcia N."/>
            <person name="Benders G.A."/>
            <person name="Phan Q."/>
            <person name="Montague M.G."/>
            <person name="Glass J.I."/>
        </authorList>
    </citation>
    <scope>NUCLEOTIDE SEQUENCE [LARGE SCALE GENOMIC DNA]</scope>
    <source>
        <strain evidence="8">ATCC 15531 / DSM 22911 / NBRC 14401 / NCTC 10119 / FH</strain>
    </source>
</reference>
<evidence type="ECO:0000313" key="8">
    <source>
        <dbReference type="Proteomes" id="UP000007756"/>
    </source>
</evidence>